<feature type="compositionally biased region" description="Low complexity" evidence="1">
    <location>
        <begin position="38"/>
        <end position="58"/>
    </location>
</feature>
<dbReference type="STRING" id="418495.SAMN05216215_101179"/>
<feature type="region of interest" description="Disordered" evidence="1">
    <location>
        <begin position="28"/>
        <end position="66"/>
    </location>
</feature>
<name>A0A1H3BV54_9PSEU</name>
<accession>A0A1H3BV54</accession>
<evidence type="ECO:0000313" key="2">
    <source>
        <dbReference type="EMBL" id="SDX45882.1"/>
    </source>
</evidence>
<dbReference type="AlphaFoldDB" id="A0A1H3BV54"/>
<gene>
    <name evidence="2" type="ORF">SAMN05216215_101179</name>
</gene>
<organism evidence="2 3">
    <name type="scientific">Saccharopolyspora shandongensis</name>
    <dbReference type="NCBI Taxonomy" id="418495"/>
    <lineage>
        <taxon>Bacteria</taxon>
        <taxon>Bacillati</taxon>
        <taxon>Actinomycetota</taxon>
        <taxon>Actinomycetes</taxon>
        <taxon>Pseudonocardiales</taxon>
        <taxon>Pseudonocardiaceae</taxon>
        <taxon>Saccharopolyspora</taxon>
    </lineage>
</organism>
<dbReference type="Proteomes" id="UP000199529">
    <property type="component" value="Unassembled WGS sequence"/>
</dbReference>
<dbReference type="EMBL" id="FNOK01000011">
    <property type="protein sequence ID" value="SDX45882.1"/>
    <property type="molecule type" value="Genomic_DNA"/>
</dbReference>
<dbReference type="RefSeq" id="WP_093265584.1">
    <property type="nucleotide sequence ID" value="NZ_FNOK01000011.1"/>
</dbReference>
<proteinExistence type="predicted"/>
<evidence type="ECO:0000313" key="3">
    <source>
        <dbReference type="Proteomes" id="UP000199529"/>
    </source>
</evidence>
<keyword evidence="3" id="KW-1185">Reference proteome</keyword>
<protein>
    <submittedName>
        <fullName evidence="2">Uncharacterized protein</fullName>
    </submittedName>
</protein>
<evidence type="ECO:0000256" key="1">
    <source>
        <dbReference type="SAM" id="MobiDB-lite"/>
    </source>
</evidence>
<reference evidence="3" key="1">
    <citation type="submission" date="2016-10" db="EMBL/GenBank/DDBJ databases">
        <authorList>
            <person name="Varghese N."/>
            <person name="Submissions S."/>
        </authorList>
    </citation>
    <scope>NUCLEOTIDE SEQUENCE [LARGE SCALE GENOMIC DNA]</scope>
    <source>
        <strain evidence="3">CGMCC 4.3530</strain>
    </source>
</reference>
<sequence>MHLVITLVGSLIFGGGAGALTAMLILKSGGAPRPAPFPQQGFAPQQPQQFPQQGFGQPPQGPHPPQ</sequence>